<proteinExistence type="predicted"/>
<evidence type="ECO:0000313" key="3">
    <source>
        <dbReference type="EMBL" id="SHE51807.1"/>
    </source>
</evidence>
<dbReference type="InterPro" id="IPR006860">
    <property type="entry name" value="FecR"/>
</dbReference>
<reference evidence="3 4" key="1">
    <citation type="submission" date="2016-11" db="EMBL/GenBank/DDBJ databases">
        <authorList>
            <person name="Jaros S."/>
            <person name="Januszkiewicz K."/>
            <person name="Wedrychowicz H."/>
        </authorList>
    </citation>
    <scope>NUCLEOTIDE SEQUENCE [LARGE SCALE GENOMIC DNA]</scope>
    <source>
        <strain evidence="3 4">DSM 16112</strain>
    </source>
</reference>
<dbReference type="PIRSF" id="PIRSF018266">
    <property type="entry name" value="FecR"/>
    <property type="match status" value="1"/>
</dbReference>
<dbReference type="Gene3D" id="2.60.120.1440">
    <property type="match status" value="1"/>
</dbReference>
<dbReference type="PANTHER" id="PTHR30273:SF2">
    <property type="entry name" value="PROTEIN FECR"/>
    <property type="match status" value="1"/>
</dbReference>
<accession>A0A1M4U5J7</accession>
<dbReference type="InterPro" id="IPR012373">
    <property type="entry name" value="Ferrdict_sens_TM"/>
</dbReference>
<sequence length="321" mass="36558">MSHSIDHRILEEAAQWMTQIQEGSLTQAQQLQFEQWRNQSQEHLRAWKRAERLLFKMGGLPPALAHATLERESSHLKQSRRTIVRSMASVLALAPLGWLLWRHKPWYEWLASDYVTAIGERAEVALADGSRVDLNTDTALDVYYSRTERLLRLRQGEIHVATQADTHNPVRPFLIQTQQGVLEALGTRFSVRQTLHDTLLGVYEGAVQIRPSDTEASGYRTIGAGQKVRFTSRAIETTSPTSDAATAWRNGLLMADEMPLPQWAAELARYSHQTIEIHASAQHLRVSGAFPTNDLPQALRMLAHIHRLRIRTDSQKVWIER</sequence>
<organism evidence="3 4">
    <name type="scientific">Lampropedia hyalina DSM 16112</name>
    <dbReference type="NCBI Taxonomy" id="1122156"/>
    <lineage>
        <taxon>Bacteria</taxon>
        <taxon>Pseudomonadati</taxon>
        <taxon>Pseudomonadota</taxon>
        <taxon>Betaproteobacteria</taxon>
        <taxon>Burkholderiales</taxon>
        <taxon>Comamonadaceae</taxon>
        <taxon>Lampropedia</taxon>
    </lineage>
</organism>
<gene>
    <name evidence="3" type="ORF">SAMN02745117_00436</name>
</gene>
<dbReference type="Proteomes" id="UP000184327">
    <property type="component" value="Unassembled WGS sequence"/>
</dbReference>
<evidence type="ECO:0000259" key="1">
    <source>
        <dbReference type="Pfam" id="PF04773"/>
    </source>
</evidence>
<dbReference type="RefSeq" id="WP_084522699.1">
    <property type="nucleotide sequence ID" value="NZ_FQUZ01000003.1"/>
</dbReference>
<dbReference type="AlphaFoldDB" id="A0A1M4U5J7"/>
<protein>
    <submittedName>
        <fullName evidence="3">FecR family protein</fullName>
    </submittedName>
</protein>
<dbReference type="InterPro" id="IPR032623">
    <property type="entry name" value="FecR_N"/>
</dbReference>
<dbReference type="STRING" id="1122156.SAMN02745117_00436"/>
<name>A0A1M4U5J7_9BURK</name>
<dbReference type="Pfam" id="PF16220">
    <property type="entry name" value="DUF4880"/>
    <property type="match status" value="1"/>
</dbReference>
<feature type="domain" description="FecR protein" evidence="1">
    <location>
        <begin position="113"/>
        <end position="208"/>
    </location>
</feature>
<dbReference type="GO" id="GO:0016989">
    <property type="term" value="F:sigma factor antagonist activity"/>
    <property type="evidence" value="ECO:0007669"/>
    <property type="project" value="TreeGrafter"/>
</dbReference>
<feature type="domain" description="FecR N-terminal" evidence="2">
    <location>
        <begin position="11"/>
        <end position="53"/>
    </location>
</feature>
<dbReference type="EMBL" id="FQUZ01000003">
    <property type="protein sequence ID" value="SHE51807.1"/>
    <property type="molecule type" value="Genomic_DNA"/>
</dbReference>
<dbReference type="OrthoDB" id="1100567at2"/>
<dbReference type="Gene3D" id="3.55.50.30">
    <property type="match status" value="1"/>
</dbReference>
<evidence type="ECO:0000259" key="2">
    <source>
        <dbReference type="Pfam" id="PF16220"/>
    </source>
</evidence>
<dbReference type="PANTHER" id="PTHR30273">
    <property type="entry name" value="PERIPLASMIC SIGNAL SENSOR AND SIGMA FACTOR ACTIVATOR FECR-RELATED"/>
    <property type="match status" value="1"/>
</dbReference>
<keyword evidence="4" id="KW-1185">Reference proteome</keyword>
<evidence type="ECO:0000313" key="4">
    <source>
        <dbReference type="Proteomes" id="UP000184327"/>
    </source>
</evidence>
<dbReference type="Pfam" id="PF04773">
    <property type="entry name" value="FecR"/>
    <property type="match status" value="1"/>
</dbReference>